<dbReference type="EMBL" id="VRZA01000007">
    <property type="protein sequence ID" value="TXS90833.1"/>
    <property type="molecule type" value="Genomic_DNA"/>
</dbReference>
<gene>
    <name evidence="1" type="ORF">FV139_17845</name>
</gene>
<dbReference type="Pfam" id="PF09720">
    <property type="entry name" value="Unstab_antitox"/>
    <property type="match status" value="1"/>
</dbReference>
<reference evidence="1 2" key="1">
    <citation type="submission" date="2019-08" db="EMBL/GenBank/DDBJ databases">
        <title>Parahaliea maris sp. nov., isolated from the surface seawater.</title>
        <authorList>
            <person name="Liu Y."/>
        </authorList>
    </citation>
    <scope>NUCLEOTIDE SEQUENCE [LARGE SCALE GENOMIC DNA]</scope>
    <source>
        <strain evidence="1 2">HSLHS9</strain>
    </source>
</reference>
<proteinExistence type="predicted"/>
<dbReference type="RefSeq" id="WP_148069831.1">
    <property type="nucleotide sequence ID" value="NZ_VRZA01000007.1"/>
</dbReference>
<dbReference type="Proteomes" id="UP000321039">
    <property type="component" value="Unassembled WGS sequence"/>
</dbReference>
<comment type="caution">
    <text evidence="1">The sequence shown here is derived from an EMBL/GenBank/DDBJ whole genome shotgun (WGS) entry which is preliminary data.</text>
</comment>
<protein>
    <submittedName>
        <fullName evidence="1">Addiction module protein</fullName>
    </submittedName>
</protein>
<name>A0A5C8ZQR0_9GAMM</name>
<accession>A0A5C8ZQR0</accession>
<dbReference type="AlphaFoldDB" id="A0A5C8ZQR0"/>
<sequence length="78" mass="8723">MPTQRKSILAQALELPEHERSALVERLLLSLERTDSEIDAAWAKEAEWRLAAYENGEIESVPISDIAEFQAAIVSEGE</sequence>
<dbReference type="InterPro" id="IPR013406">
    <property type="entry name" value="CHP02574_addiction_mod"/>
</dbReference>
<organism evidence="1 2">
    <name type="scientific">Parahaliea maris</name>
    <dbReference type="NCBI Taxonomy" id="2716870"/>
    <lineage>
        <taxon>Bacteria</taxon>
        <taxon>Pseudomonadati</taxon>
        <taxon>Pseudomonadota</taxon>
        <taxon>Gammaproteobacteria</taxon>
        <taxon>Cellvibrionales</taxon>
        <taxon>Halieaceae</taxon>
        <taxon>Parahaliea</taxon>
    </lineage>
</organism>
<evidence type="ECO:0000313" key="1">
    <source>
        <dbReference type="EMBL" id="TXS90833.1"/>
    </source>
</evidence>
<evidence type="ECO:0000313" key="2">
    <source>
        <dbReference type="Proteomes" id="UP000321039"/>
    </source>
</evidence>
<keyword evidence="2" id="KW-1185">Reference proteome</keyword>